<dbReference type="Proteomes" id="UP000203101">
    <property type="component" value="Segment"/>
</dbReference>
<accession>A0A0F6YQ62</accession>
<dbReference type="EMBL" id="KR080194">
    <property type="protein sequence ID" value="AKF14326.1"/>
    <property type="molecule type" value="Genomic_DNA"/>
</dbReference>
<organism evidence="2 3">
    <name type="scientific">Mycobacterium phage Vincenzo</name>
    <dbReference type="NCBI Taxonomy" id="1647301"/>
    <lineage>
        <taxon>Viruses</taxon>
        <taxon>Duplodnaviria</taxon>
        <taxon>Heunggongvirae</taxon>
        <taxon>Uroviricota</taxon>
        <taxon>Caudoviricetes</taxon>
        <taxon>Bclasvirinae</taxon>
        <taxon>Coopervirus</taxon>
        <taxon>Coopervirus vincenzo</taxon>
    </lineage>
</organism>
<dbReference type="GeneID" id="26637367"/>
<reference evidence="2 3" key="1">
    <citation type="journal article" date="2015" name="Genome Announc.">
        <title>Genome Sequences of Mycobacteriophages AlanGrant, Baee, Corofin, OrangeOswald, and Vincenzo, New Members of Cluster B.</title>
        <authorList>
            <person name="Pope W.H."/>
            <person name="Carbonara M.E."/>
            <person name="Cioffi H.M."/>
            <person name="Cruz T."/>
            <person name="Dang B.Q."/>
            <person name="Doyle A.N."/>
            <person name="Fan O.H."/>
            <person name="Gallagher M."/>
            <person name="Gentile G.M."/>
            <person name="German B.A."/>
            <person name="Farrell M.E."/>
            <person name="Gerwig M."/>
            <person name="Hunter K.L."/>
            <person name="Lefever V.E."/>
            <person name="Marfisi N.A."/>
            <person name="McDonnell J.E."/>
            <person name="Monga J.K."/>
            <person name="Quiroz K.G."/>
            <person name="Pong A.C."/>
            <person name="Rimple P.A."/>
            <person name="Situ M."/>
            <person name="Sohnen P.C."/>
            <person name="Stockinger A.N."/>
            <person name="Thompson P.K."/>
            <person name="Torchio N.M."/>
            <person name="Toner C.L."/>
            <person name="Ulbrich M.C."/>
            <person name="Vohra N.I."/>
            <person name="Zakir A."/>
            <person name="Adkins N.L."/>
            <person name="Brown B.R."/>
            <person name="Churilla B.M."/>
            <person name="Kramer Z.J."/>
            <person name="Lapin J.S."/>
            <person name="Montgomery M.T."/>
            <person name="Prout A.K."/>
            <person name="Grubb S.R."/>
            <person name="Warner M.H."/>
            <person name="Bowman C.A."/>
            <person name="Russell D.A."/>
            <person name="Hatfull G.F."/>
        </authorList>
    </citation>
    <scope>NUCLEOTIDE SEQUENCE [LARGE SCALE GENOMIC DNA]</scope>
</reference>
<name>A0A0F6YQ62_9CAUD</name>
<protein>
    <recommendedName>
        <fullName evidence="4">Ribbon-helix-helix DNA binding domain protein</fullName>
    </recommendedName>
</protein>
<dbReference type="RefSeq" id="YP_009210920.1">
    <property type="nucleotide sequence ID" value="NC_028934.1"/>
</dbReference>
<evidence type="ECO:0008006" key="4">
    <source>
        <dbReference type="Google" id="ProtNLM"/>
    </source>
</evidence>
<evidence type="ECO:0000256" key="1">
    <source>
        <dbReference type="SAM" id="MobiDB-lite"/>
    </source>
</evidence>
<dbReference type="InterPro" id="IPR056972">
    <property type="entry name" value="RHH_dom-containing"/>
</dbReference>
<proteinExistence type="predicted"/>
<evidence type="ECO:0000313" key="2">
    <source>
        <dbReference type="EMBL" id="AKF14326.1"/>
    </source>
</evidence>
<dbReference type="Pfam" id="PF23807">
    <property type="entry name" value="RHH_10"/>
    <property type="match status" value="1"/>
</dbReference>
<dbReference type="KEGG" id="vg:26637367"/>
<keyword evidence="3" id="KW-1185">Reference proteome</keyword>
<gene>
    <name evidence="2" type="primary">64</name>
    <name evidence="2" type="ORF">SEA_VINCENZO_64</name>
</gene>
<evidence type="ECO:0000313" key="3">
    <source>
        <dbReference type="Proteomes" id="UP000203101"/>
    </source>
</evidence>
<feature type="region of interest" description="Disordered" evidence="1">
    <location>
        <begin position="58"/>
        <end position="85"/>
    </location>
</feature>
<sequence length="85" mass="9561">MVQIKGPRRGRPPGPAKLLVPVKMLPEQRKRFKVMCAAQGVSYEEKIVQWMDNEEANARRKAARQAHPLHQPKPASYYPGGGRNG</sequence>
<dbReference type="OrthoDB" id="20627at10239"/>